<name>A0A9C7BLR7_9VIRU</name>
<organism evidence="1">
    <name type="scientific">Penaeus monodon majanivirus A</name>
    <dbReference type="NCBI Taxonomy" id="2984271"/>
    <lineage>
        <taxon>Viruses</taxon>
        <taxon>Viruses incertae sedis</taxon>
        <taxon>Naldaviricetes</taxon>
        <taxon>Nimaviridae</taxon>
    </lineage>
</organism>
<evidence type="ECO:0000313" key="1">
    <source>
        <dbReference type="EMBL" id="BDT61953.1"/>
    </source>
</evidence>
<sequence length="227" mass="27040">MHTIRENFKKLRTSLDSLHLYLSFYDVKLNGYLWDIYENLSQIERMHMKEFPHYDNTERSKCLDRSRISRVDVNDHITLYKANIEDMVNCGLEAMATMKKIIGAHDIEAMNKTDNKLEIHSDFSRSKMQISLILNDLTHHLELNPNQEIDINNIEQLVQTTARDWKKFYTIYMDRIQKMNTQFLCLANMLNSVLPIITNRSIYYGKDYEAMLHFNWEPHYSPQVEVP</sequence>
<proteinExistence type="predicted"/>
<reference evidence="1" key="1">
    <citation type="submission" date="2022-10" db="EMBL/GenBank/DDBJ databases">
        <title>Genome sequences of endogenous nimaviruses in decapod crustaceans.</title>
        <authorList>
            <person name="Kawato S."/>
            <person name="Nozaki R."/>
            <person name="Kondo H."/>
            <person name="Hirono I."/>
        </authorList>
    </citation>
    <scope>NUCLEOTIDE SEQUENCE</scope>
    <source>
        <strain evidence="1">Mikawa2016</strain>
    </source>
</reference>
<accession>A0A9C7BLR7</accession>
<protein>
    <submittedName>
        <fullName evidence="1">Uncharacterized protein</fullName>
    </submittedName>
</protein>
<dbReference type="EMBL" id="LC738870">
    <property type="protein sequence ID" value="BDT61953.1"/>
    <property type="molecule type" value="Genomic_DNA"/>
</dbReference>